<evidence type="ECO:0000256" key="3">
    <source>
        <dbReference type="ARBA" id="ARBA00023125"/>
    </source>
</evidence>
<dbReference type="InterPro" id="IPR009057">
    <property type="entry name" value="Homeodomain-like_sf"/>
</dbReference>
<reference evidence="8 9" key="1">
    <citation type="submission" date="2024-02" db="EMBL/GenBank/DDBJ databases">
        <authorList>
            <person name="Saticioglu I.B."/>
        </authorList>
    </citation>
    <scope>NUCLEOTIDE SEQUENCE [LARGE SCALE GENOMIC DNA]</scope>
    <source>
        <strain evidence="8 9">Mu-43</strain>
    </source>
</reference>
<name>A0ABU8LHC6_9MICO</name>
<feature type="domain" description="HTH tetR-type" evidence="7">
    <location>
        <begin position="21"/>
        <end position="81"/>
    </location>
</feature>
<organism evidence="8 9">
    <name type="scientific">Microbacterium istanbulense</name>
    <dbReference type="NCBI Taxonomy" id="3122049"/>
    <lineage>
        <taxon>Bacteria</taxon>
        <taxon>Bacillati</taxon>
        <taxon>Actinomycetota</taxon>
        <taxon>Actinomycetes</taxon>
        <taxon>Micrococcales</taxon>
        <taxon>Microbacteriaceae</taxon>
        <taxon>Microbacterium</taxon>
    </lineage>
</organism>
<feature type="region of interest" description="Disordered" evidence="6">
    <location>
        <begin position="1"/>
        <end position="23"/>
    </location>
</feature>
<keyword evidence="3 5" id="KW-0238">DNA-binding</keyword>
<dbReference type="PANTHER" id="PTHR30055">
    <property type="entry name" value="HTH-TYPE TRANSCRIPTIONAL REGULATOR RUTR"/>
    <property type="match status" value="1"/>
</dbReference>
<proteinExistence type="predicted"/>
<dbReference type="Proteomes" id="UP001366085">
    <property type="component" value="Unassembled WGS sequence"/>
</dbReference>
<keyword evidence="2" id="KW-0805">Transcription regulation</keyword>
<dbReference type="InterPro" id="IPR036271">
    <property type="entry name" value="Tet_transcr_reg_TetR-rel_C_sf"/>
</dbReference>
<dbReference type="PROSITE" id="PS50977">
    <property type="entry name" value="HTH_TETR_2"/>
    <property type="match status" value="1"/>
</dbReference>
<evidence type="ECO:0000256" key="4">
    <source>
        <dbReference type="ARBA" id="ARBA00023163"/>
    </source>
</evidence>
<dbReference type="RefSeq" id="WP_337316405.1">
    <property type="nucleotide sequence ID" value="NZ_JBBDGN010000001.1"/>
</dbReference>
<feature type="compositionally biased region" description="Polar residues" evidence="6">
    <location>
        <begin position="1"/>
        <end position="12"/>
    </location>
</feature>
<evidence type="ECO:0000259" key="7">
    <source>
        <dbReference type="PROSITE" id="PS50977"/>
    </source>
</evidence>
<dbReference type="PANTHER" id="PTHR30055:SF200">
    <property type="entry name" value="HTH-TYPE TRANSCRIPTIONAL REPRESSOR BDCR"/>
    <property type="match status" value="1"/>
</dbReference>
<gene>
    <name evidence="8" type="ORF">WDU93_00870</name>
</gene>
<keyword evidence="9" id="KW-1185">Reference proteome</keyword>
<evidence type="ECO:0000256" key="6">
    <source>
        <dbReference type="SAM" id="MobiDB-lite"/>
    </source>
</evidence>
<keyword evidence="4" id="KW-0804">Transcription</keyword>
<protein>
    <submittedName>
        <fullName evidence="8">TetR/AcrR family transcriptional regulator</fullName>
    </submittedName>
</protein>
<dbReference type="Pfam" id="PF13977">
    <property type="entry name" value="TetR_C_6"/>
    <property type="match status" value="1"/>
</dbReference>
<evidence type="ECO:0000256" key="1">
    <source>
        <dbReference type="ARBA" id="ARBA00022491"/>
    </source>
</evidence>
<dbReference type="EMBL" id="JBBDGN010000001">
    <property type="protein sequence ID" value="MEJ1090229.1"/>
    <property type="molecule type" value="Genomic_DNA"/>
</dbReference>
<accession>A0ABU8LHC6</accession>
<dbReference type="Gene3D" id="1.10.357.10">
    <property type="entry name" value="Tetracycline Repressor, domain 2"/>
    <property type="match status" value="1"/>
</dbReference>
<dbReference type="SUPFAM" id="SSF46689">
    <property type="entry name" value="Homeodomain-like"/>
    <property type="match status" value="1"/>
</dbReference>
<comment type="caution">
    <text evidence="8">The sequence shown here is derived from an EMBL/GenBank/DDBJ whole genome shotgun (WGS) entry which is preliminary data.</text>
</comment>
<dbReference type="InterPro" id="IPR050109">
    <property type="entry name" value="HTH-type_TetR-like_transc_reg"/>
</dbReference>
<dbReference type="InterPro" id="IPR039538">
    <property type="entry name" value="BetI_C"/>
</dbReference>
<evidence type="ECO:0000256" key="2">
    <source>
        <dbReference type="ARBA" id="ARBA00023015"/>
    </source>
</evidence>
<dbReference type="InterPro" id="IPR001647">
    <property type="entry name" value="HTH_TetR"/>
</dbReference>
<keyword evidence="1" id="KW-0678">Repressor</keyword>
<evidence type="ECO:0000256" key="5">
    <source>
        <dbReference type="PROSITE-ProRule" id="PRU00335"/>
    </source>
</evidence>
<dbReference type="Pfam" id="PF00440">
    <property type="entry name" value="TetR_N"/>
    <property type="match status" value="1"/>
</dbReference>
<evidence type="ECO:0000313" key="9">
    <source>
        <dbReference type="Proteomes" id="UP001366085"/>
    </source>
</evidence>
<dbReference type="SUPFAM" id="SSF48498">
    <property type="entry name" value="Tetracyclin repressor-like, C-terminal domain"/>
    <property type="match status" value="1"/>
</dbReference>
<evidence type="ECO:0000313" key="8">
    <source>
        <dbReference type="EMBL" id="MEJ1090229.1"/>
    </source>
</evidence>
<sequence>MESTDRMTQASRPQRVRKSPDERRREVAAAAREIALAEGLDGLTLRAVAARIGVAPGLVAHYIPSMDDLVADTFGDIVAGELAGIVELIAGEPDAAGRIGMLVDTVLDGGRRDVTLVWVQGWALGARNDALAARVRIEMDAWQQAIADEIVRGQQAGAFGHEDADAVAWHLLAMFDGLGAQGLVRWRDDPDRTALTRRVLAGLLDVDPAVLER</sequence>
<feature type="DNA-binding region" description="H-T-H motif" evidence="5">
    <location>
        <begin position="44"/>
        <end position="63"/>
    </location>
</feature>